<dbReference type="InterPro" id="IPR036920">
    <property type="entry name" value="Ribosomal_uL16_sf"/>
</dbReference>
<proteinExistence type="inferred from homology"/>
<dbReference type="CDD" id="cd01433">
    <property type="entry name" value="Ribosomal_L16_L10e"/>
    <property type="match status" value="1"/>
</dbReference>
<organism evidence="4">
    <name type="scientific">Eimeria tenella</name>
    <name type="common">Coccidian parasite</name>
    <dbReference type="NCBI Taxonomy" id="5802"/>
    <lineage>
        <taxon>Eukaryota</taxon>
        <taxon>Sar</taxon>
        <taxon>Alveolata</taxon>
        <taxon>Apicomplexa</taxon>
        <taxon>Conoidasida</taxon>
        <taxon>Coccidia</taxon>
        <taxon>Eucoccidiorida</taxon>
        <taxon>Eimeriorina</taxon>
        <taxon>Eimeriidae</taxon>
        <taxon>Eimeria</taxon>
    </lineage>
</organism>
<evidence type="ECO:0000313" key="4">
    <source>
        <dbReference type="EMBL" id="AAO40227.1"/>
    </source>
</evidence>
<dbReference type="RefSeq" id="NP_852626.1">
    <property type="nucleotide sequence ID" value="NC_004823.1"/>
</dbReference>
<dbReference type="Pfam" id="PF00252">
    <property type="entry name" value="Ribosomal_L16"/>
    <property type="match status" value="1"/>
</dbReference>
<protein>
    <submittedName>
        <fullName evidence="4">Ribosomal protein L16</fullName>
    </submittedName>
</protein>
<evidence type="ECO:0000256" key="3">
    <source>
        <dbReference type="ARBA" id="ARBA00023274"/>
    </source>
</evidence>
<dbReference type="AlphaFoldDB" id="Q7YN76"/>
<sequence length="129" mass="15238">MKKFKFTKNIKFKGLNFNKCNYGIWAIQTTTYGVLSTKHINFIKQYLQKNIKKFNQFKFNITINKVVTKKPLDTRMGGGKSIISELQYCLKPGFIFLEFYNIPKNILFSIFKIIKNKIPIKIKLINIFN</sequence>
<accession>Q7YN76</accession>
<dbReference type="SUPFAM" id="SSF54686">
    <property type="entry name" value="Ribosomal protein L16p/L10e"/>
    <property type="match status" value="1"/>
</dbReference>
<dbReference type="Gene3D" id="3.90.1170.10">
    <property type="entry name" value="Ribosomal protein L10e/L16"/>
    <property type="match status" value="1"/>
</dbReference>
<evidence type="ECO:0000256" key="2">
    <source>
        <dbReference type="ARBA" id="ARBA00022980"/>
    </source>
</evidence>
<keyword evidence="4" id="KW-0933">Apicoplast</keyword>
<keyword evidence="3" id="KW-0687">Ribonucleoprotein</keyword>
<evidence type="ECO:0000256" key="1">
    <source>
        <dbReference type="ARBA" id="ARBA00008931"/>
    </source>
</evidence>
<dbReference type="PANTHER" id="PTHR12220:SF13">
    <property type="entry name" value="LARGE RIBOSOMAL SUBUNIT PROTEIN UL16M"/>
    <property type="match status" value="1"/>
</dbReference>
<keyword evidence="4" id="KW-0934">Plastid</keyword>
<dbReference type="GO" id="GO:0032543">
    <property type="term" value="P:mitochondrial translation"/>
    <property type="evidence" value="ECO:0007669"/>
    <property type="project" value="TreeGrafter"/>
</dbReference>
<dbReference type="GeneID" id="1263682"/>
<dbReference type="GO" id="GO:0003735">
    <property type="term" value="F:structural constituent of ribosome"/>
    <property type="evidence" value="ECO:0007669"/>
    <property type="project" value="InterPro"/>
</dbReference>
<dbReference type="GO" id="GO:0019843">
    <property type="term" value="F:rRNA binding"/>
    <property type="evidence" value="ECO:0007669"/>
    <property type="project" value="InterPro"/>
</dbReference>
<comment type="similarity">
    <text evidence="1">Belongs to the universal ribosomal protein uL16 family.</text>
</comment>
<dbReference type="VEuPathDB" id="ToxoDB:ETH2_API02600"/>
<dbReference type="EMBL" id="AY217738">
    <property type="protein sequence ID" value="AAO40227.1"/>
    <property type="molecule type" value="Genomic_DNA"/>
</dbReference>
<dbReference type="PANTHER" id="PTHR12220">
    <property type="entry name" value="50S/60S RIBOSOMAL PROTEIN L16"/>
    <property type="match status" value="1"/>
</dbReference>
<dbReference type="InterPro" id="IPR047873">
    <property type="entry name" value="Ribosomal_uL16"/>
</dbReference>
<name>Q7YN76_EIMTE</name>
<reference evidence="4" key="1">
    <citation type="journal article" date="2003" name="Gene">
        <title>Apicoplast genome of the coccidian Eimeria tenella.</title>
        <authorList>
            <person name="Cai X."/>
            <person name="Fuller A.L."/>
            <person name="McDougald L.R."/>
            <person name="Zhu G."/>
        </authorList>
    </citation>
    <scope>NUCLEOTIDE SEQUENCE</scope>
</reference>
<dbReference type="GO" id="GO:0005762">
    <property type="term" value="C:mitochondrial large ribosomal subunit"/>
    <property type="evidence" value="ECO:0007669"/>
    <property type="project" value="TreeGrafter"/>
</dbReference>
<dbReference type="InterPro" id="IPR016180">
    <property type="entry name" value="Ribosomal_uL16_dom"/>
</dbReference>
<geneLocation type="apicoplast" evidence="4"/>
<keyword evidence="2 4" id="KW-0689">Ribosomal protein</keyword>
<dbReference type="InterPro" id="IPR000114">
    <property type="entry name" value="Ribosomal_uL16_bact-type"/>
</dbReference>